<reference evidence="2" key="2">
    <citation type="submission" date="2024-05" db="EMBL/GenBank/DDBJ databases">
        <title>Identification and characterization of horizontal gene transfer across gut microbiota members of farm animals based on homology search.</title>
        <authorList>
            <person name="Schwarzerova J."/>
            <person name="Nykrynova M."/>
            <person name="Jureckova K."/>
            <person name="Cejkova D."/>
            <person name="Rychlik I."/>
        </authorList>
    </citation>
    <scope>NUCLEOTIDE SEQUENCE</scope>
    <source>
        <strain evidence="2">84_SSukc20</strain>
    </source>
</reference>
<feature type="transmembrane region" description="Helical" evidence="1">
    <location>
        <begin position="143"/>
        <end position="166"/>
    </location>
</feature>
<feature type="transmembrane region" description="Helical" evidence="1">
    <location>
        <begin position="172"/>
        <end position="194"/>
    </location>
</feature>
<keyword evidence="1" id="KW-0812">Transmembrane</keyword>
<keyword evidence="1" id="KW-0472">Membrane</keyword>
<dbReference type="Proteomes" id="UP001167871">
    <property type="component" value="Unassembled WGS sequence"/>
</dbReference>
<dbReference type="EMBL" id="JAUEII010000002">
    <property type="protein sequence ID" value="MDN0048053.1"/>
    <property type="molecule type" value="Genomic_DNA"/>
</dbReference>
<keyword evidence="3" id="KW-1185">Reference proteome</keyword>
<feature type="transmembrane region" description="Helical" evidence="1">
    <location>
        <begin position="215"/>
        <end position="238"/>
    </location>
</feature>
<reference evidence="2" key="1">
    <citation type="submission" date="2023-06" db="EMBL/GenBank/DDBJ databases">
        <authorList>
            <person name="Zeman M."/>
            <person name="Kubasova T."/>
            <person name="Jahodarova E."/>
            <person name="Nykrynova M."/>
            <person name="Rychlik I."/>
        </authorList>
    </citation>
    <scope>NUCLEOTIDE SEQUENCE</scope>
    <source>
        <strain evidence="2">84_SSukc20</strain>
    </source>
</reference>
<evidence type="ECO:0000256" key="1">
    <source>
        <dbReference type="SAM" id="Phobius"/>
    </source>
</evidence>
<accession>A0ABT7X1U1</accession>
<protein>
    <submittedName>
        <fullName evidence="2">Uncharacterized protein</fullName>
    </submittedName>
</protein>
<sequence length="273" mass="31575">MGFFRRNRDRKALDENQRQYREKFGIVDRYLLQYSIDDRDGRDNSYIIFIDYEYAIDWVDSRDKSTWSETDRNRFNSYTARLELIQSRPIFNLTNDEKLAYKVMLGAAYIQVFQCQFDEVDNTIAAAECFYNKRNSENARKFCLNYSGLITLVGILLMLCIHALNILNHPCFIGTFTVFMGMLGAYVSIWGRYTHYALEGVSSKWLYVIESLSRLLIGGIFAFVALLAVKCGIAFSFIDTNIETYAYGLCGFVSGLSERFIPSLVERIANESH</sequence>
<dbReference type="RefSeq" id="WP_301638893.1">
    <property type="nucleotide sequence ID" value="NZ_JAUEII010000002.1"/>
</dbReference>
<keyword evidence="1" id="KW-1133">Transmembrane helix</keyword>
<gene>
    <name evidence="2" type="ORF">QVO10_01405</name>
</gene>
<proteinExistence type="predicted"/>
<evidence type="ECO:0000313" key="3">
    <source>
        <dbReference type="Proteomes" id="UP001167871"/>
    </source>
</evidence>
<organism evidence="2 3">
    <name type="scientific">Bacteroides gallinaceum</name>
    <dbReference type="NCBI Taxonomy" id="1462571"/>
    <lineage>
        <taxon>Bacteria</taxon>
        <taxon>Pseudomonadati</taxon>
        <taxon>Bacteroidota</taxon>
        <taxon>Bacteroidia</taxon>
        <taxon>Bacteroidales</taxon>
        <taxon>Bacteroidaceae</taxon>
        <taxon>Bacteroides</taxon>
    </lineage>
</organism>
<name>A0ABT7X1U1_9BACE</name>
<evidence type="ECO:0000313" key="2">
    <source>
        <dbReference type="EMBL" id="MDN0048053.1"/>
    </source>
</evidence>
<comment type="caution">
    <text evidence="2">The sequence shown here is derived from an EMBL/GenBank/DDBJ whole genome shotgun (WGS) entry which is preliminary data.</text>
</comment>